<evidence type="ECO:0000256" key="1">
    <source>
        <dbReference type="ARBA" id="ARBA00004141"/>
    </source>
</evidence>
<evidence type="ECO:0000256" key="5">
    <source>
        <dbReference type="ARBA" id="ARBA00022989"/>
    </source>
</evidence>
<dbReference type="GO" id="GO:0016780">
    <property type="term" value="F:phosphotransferase activity, for other substituted phosphate groups"/>
    <property type="evidence" value="ECO:0007669"/>
    <property type="project" value="TreeGrafter"/>
</dbReference>
<evidence type="ECO:0000256" key="4">
    <source>
        <dbReference type="ARBA" id="ARBA00022692"/>
    </source>
</evidence>
<dbReference type="GO" id="GO:0016020">
    <property type="term" value="C:membrane"/>
    <property type="evidence" value="ECO:0007669"/>
    <property type="project" value="UniProtKB-SubCell"/>
</dbReference>
<dbReference type="NCBIfam" id="TIGR03025">
    <property type="entry name" value="EPS_sugtrans"/>
    <property type="match status" value="1"/>
</dbReference>
<dbReference type="InterPro" id="IPR017475">
    <property type="entry name" value="EPS_sugar_tfrase"/>
</dbReference>
<dbReference type="RefSeq" id="WP_103898528.1">
    <property type="nucleotide sequence ID" value="NZ_JALY01000129.1"/>
</dbReference>
<dbReference type="Pfam" id="PF02397">
    <property type="entry name" value="Bac_transf"/>
    <property type="match status" value="1"/>
</dbReference>
<evidence type="ECO:0000256" key="3">
    <source>
        <dbReference type="ARBA" id="ARBA00022679"/>
    </source>
</evidence>
<evidence type="ECO:0000256" key="2">
    <source>
        <dbReference type="ARBA" id="ARBA00006464"/>
    </source>
</evidence>
<gene>
    <name evidence="9" type="ORF">AA81_05880</name>
</gene>
<evidence type="ECO:0000259" key="8">
    <source>
        <dbReference type="Pfam" id="PF02397"/>
    </source>
</evidence>
<comment type="subcellular location">
    <subcellularLocation>
        <location evidence="1">Membrane</location>
        <topology evidence="1">Multi-pass membrane protein</topology>
    </subcellularLocation>
</comment>
<comment type="caution">
    <text evidence="9">The sequence shown here is derived from an EMBL/GenBank/DDBJ whole genome shotgun (WGS) entry which is preliminary data.</text>
</comment>
<name>A0A2S5EHR8_9BACT</name>
<feature type="transmembrane region" description="Helical" evidence="7">
    <location>
        <begin position="12"/>
        <end position="38"/>
    </location>
</feature>
<evidence type="ECO:0000313" key="10">
    <source>
        <dbReference type="Proteomes" id="UP000236950"/>
    </source>
</evidence>
<protein>
    <submittedName>
        <fullName evidence="9">Polyprenyl glycosylphosphotransferase</fullName>
    </submittedName>
</protein>
<dbReference type="Proteomes" id="UP000236950">
    <property type="component" value="Unassembled WGS sequence"/>
</dbReference>
<feature type="transmembrane region" description="Helical" evidence="7">
    <location>
        <begin position="58"/>
        <end position="79"/>
    </location>
</feature>
<keyword evidence="6 7" id="KW-0472">Membrane</keyword>
<organism evidence="9 10">
    <name type="scientific">Petrotoga halophila DSM 16923</name>
    <dbReference type="NCBI Taxonomy" id="1122953"/>
    <lineage>
        <taxon>Bacteria</taxon>
        <taxon>Thermotogati</taxon>
        <taxon>Thermotogota</taxon>
        <taxon>Thermotogae</taxon>
        <taxon>Petrotogales</taxon>
        <taxon>Petrotogaceae</taxon>
        <taxon>Petrotoga</taxon>
    </lineage>
</organism>
<dbReference type="AlphaFoldDB" id="A0A2S5EHR8"/>
<evidence type="ECO:0000313" key="9">
    <source>
        <dbReference type="EMBL" id="POZ92692.1"/>
    </source>
</evidence>
<keyword evidence="10" id="KW-1185">Reference proteome</keyword>
<keyword evidence="4 7" id="KW-0812">Transmembrane</keyword>
<dbReference type="InterPro" id="IPR003362">
    <property type="entry name" value="Bact_transf"/>
</dbReference>
<feature type="transmembrane region" description="Helical" evidence="7">
    <location>
        <begin position="85"/>
        <end position="102"/>
    </location>
</feature>
<keyword evidence="5 7" id="KW-1133">Transmembrane helix</keyword>
<reference evidence="9 10" key="1">
    <citation type="submission" date="2014-01" db="EMBL/GenBank/DDBJ databases">
        <title>Comparative genomics of Petrotoga.</title>
        <authorList>
            <person name="Chow K."/>
            <person name="Charchuk R."/>
            <person name="Nesbo C.L."/>
        </authorList>
    </citation>
    <scope>NUCLEOTIDE SEQUENCE [LARGE SCALE GENOMIC DNA]</scope>
    <source>
        <strain evidence="9 10">DSM 16923</strain>
    </source>
</reference>
<dbReference type="EMBL" id="JALY01000129">
    <property type="protein sequence ID" value="POZ92692.1"/>
    <property type="molecule type" value="Genomic_DNA"/>
</dbReference>
<comment type="similarity">
    <text evidence="2">Belongs to the bacterial sugar transferase family.</text>
</comment>
<evidence type="ECO:0000256" key="7">
    <source>
        <dbReference type="SAM" id="Phobius"/>
    </source>
</evidence>
<accession>A0A2S5EHR8</accession>
<proteinExistence type="inferred from homology"/>
<dbReference type="PANTHER" id="PTHR30576:SF0">
    <property type="entry name" value="UNDECAPRENYL-PHOSPHATE N-ACETYLGALACTOSAMINYL 1-PHOSPHATE TRANSFERASE-RELATED"/>
    <property type="match status" value="1"/>
</dbReference>
<keyword evidence="3 9" id="KW-0808">Transferase</keyword>
<feature type="domain" description="Bacterial sugar transferase" evidence="8">
    <location>
        <begin position="238"/>
        <end position="420"/>
    </location>
</feature>
<dbReference type="PANTHER" id="PTHR30576">
    <property type="entry name" value="COLANIC BIOSYNTHESIS UDP-GLUCOSE LIPID CARRIER TRANSFERASE"/>
    <property type="match status" value="1"/>
</dbReference>
<evidence type="ECO:0000256" key="6">
    <source>
        <dbReference type="ARBA" id="ARBA00023136"/>
    </source>
</evidence>
<feature type="transmembrane region" description="Helical" evidence="7">
    <location>
        <begin position="243"/>
        <end position="266"/>
    </location>
</feature>
<sequence length="426" mass="50180">MRKAAVHLLDIALIFIMNAFLLNLPIAISTISSLIIYLGIYSFRVYDTQTMKSYTESLIKTTVGTLISFILILILYFFLNKYFNRYFFLYNLLFTIIILPILHKIEYKIYEKSMPVKNYLVIGKQEEIGHIMQEISEKTLHKIRFTQYINPNPTTLDKIIKQNGQTTSHIIHGIVITDPELEKSVKPQIQNYKEEGMDIEYLPNMAEKYLNRIPIEVAQKFKEYYEVIFNNVTEHPSKRFLDIIISSIALAILSPVILILSIIILIEDGKPVVYKQQRIGLKEEKFTMHKFRSMKNRTDQNEVKFATDEQDRILKIGKIIRPIRLDEILQFYDILIGKMSFVGPRPEQIQLVEEYNELIPFYWARHKLKPGLTGWAQIMYKYSASLEETKMKLSYDLYYIKNRDIFLDLNIIIKTIEAVFWRRGAV</sequence>